<dbReference type="PANTHER" id="PTHR35841:SF1">
    <property type="entry name" value="PHOSPHONATES-BINDING PERIPLASMIC PROTEIN"/>
    <property type="match status" value="1"/>
</dbReference>
<gene>
    <name evidence="4" type="ORF">NCWK1_4551</name>
</gene>
<dbReference type="PANTHER" id="PTHR35841">
    <property type="entry name" value="PHOSPHONATES-BINDING PERIPLASMIC PROTEIN"/>
    <property type="match status" value="1"/>
</dbReference>
<evidence type="ECO:0000256" key="2">
    <source>
        <dbReference type="ARBA" id="ARBA00022729"/>
    </source>
</evidence>
<dbReference type="SUPFAM" id="SSF53850">
    <property type="entry name" value="Periplasmic binding protein-like II"/>
    <property type="match status" value="1"/>
</dbReference>
<keyword evidence="3" id="KW-0812">Transmembrane</keyword>
<keyword evidence="5" id="KW-1185">Reference proteome</keyword>
<dbReference type="Pfam" id="PF12974">
    <property type="entry name" value="Phosphonate-bd"/>
    <property type="match status" value="1"/>
</dbReference>
<dbReference type="NCBIfam" id="TIGR01098">
    <property type="entry name" value="3A0109s03R"/>
    <property type="match status" value="1"/>
</dbReference>
<dbReference type="Gene3D" id="3.40.190.10">
    <property type="entry name" value="Periplasmic binding protein-like II"/>
    <property type="match status" value="2"/>
</dbReference>
<name>A0A2H6LNH0_9NOSO</name>
<evidence type="ECO:0000313" key="4">
    <source>
        <dbReference type="EMBL" id="GBE94770.1"/>
    </source>
</evidence>
<evidence type="ECO:0000256" key="3">
    <source>
        <dbReference type="SAM" id="Phobius"/>
    </source>
</evidence>
<accession>A0A2H6LNH0</accession>
<keyword evidence="3" id="KW-1133">Transmembrane helix</keyword>
<organism evidence="4 5">
    <name type="scientific">Nostoc cycadae WK-1</name>
    <dbReference type="NCBI Taxonomy" id="1861711"/>
    <lineage>
        <taxon>Bacteria</taxon>
        <taxon>Bacillati</taxon>
        <taxon>Cyanobacteriota</taxon>
        <taxon>Cyanophyceae</taxon>
        <taxon>Nostocales</taxon>
        <taxon>Nostocaceae</taxon>
        <taxon>Nostoc</taxon>
    </lineage>
</organism>
<sequence length="342" mass="37120">MSKILQIVPNGELEMTVSKRGVLGAGAAFAALTGLVVGSFGVMQTKNANANSIPNQQAPHLLAQAKRLNNLTVIFPSRSDSTDLQTKANAVARFLSNELKIPVKAQIGDDTAAVEALRANRADVAFLSSRPALKAEQLANAKLYLAEVRDNYSGRYTYNSIFVVPNNSPLKTRNTAQATLGQLRGKRMAFTSPTSGSGFVFPVSELVKQGFVPNRDRLDGFFGQVAYGGNYSKALQAVVRGQADVAVVSEYAMFPPYITAQEKSQLRILHKISGVPAHGIAIDDDVPVQDRERLINALLKLNQSQNNQLLRNLYNSTELVRVDHNRHLSPVRTALSRIGIAP</sequence>
<dbReference type="GO" id="GO:0055085">
    <property type="term" value="P:transmembrane transport"/>
    <property type="evidence" value="ECO:0007669"/>
    <property type="project" value="InterPro"/>
</dbReference>
<protein>
    <submittedName>
        <fullName evidence="4">Phosphonate ABC transporter substrate-binding protein</fullName>
    </submittedName>
</protein>
<feature type="transmembrane region" description="Helical" evidence="3">
    <location>
        <begin position="21"/>
        <end position="43"/>
    </location>
</feature>
<evidence type="ECO:0000256" key="1">
    <source>
        <dbReference type="ARBA" id="ARBA00007162"/>
    </source>
</evidence>
<keyword evidence="2" id="KW-0732">Signal</keyword>
<dbReference type="EMBL" id="BDGE01000087">
    <property type="protein sequence ID" value="GBE94770.1"/>
    <property type="molecule type" value="Genomic_DNA"/>
</dbReference>
<evidence type="ECO:0000313" key="5">
    <source>
        <dbReference type="Proteomes" id="UP000236527"/>
    </source>
</evidence>
<proteinExistence type="inferred from homology"/>
<dbReference type="GO" id="GO:0043190">
    <property type="term" value="C:ATP-binding cassette (ABC) transporter complex"/>
    <property type="evidence" value="ECO:0007669"/>
    <property type="project" value="InterPro"/>
</dbReference>
<dbReference type="AlphaFoldDB" id="A0A2H6LNH0"/>
<dbReference type="Proteomes" id="UP000236527">
    <property type="component" value="Unassembled WGS sequence"/>
</dbReference>
<comment type="similarity">
    <text evidence="1">Belongs to the phosphate/phosphite/phosphonate binding protein family.</text>
</comment>
<dbReference type="InterPro" id="IPR005770">
    <property type="entry name" value="PhnD"/>
</dbReference>
<comment type="caution">
    <text evidence="4">The sequence shown here is derived from an EMBL/GenBank/DDBJ whole genome shotgun (WGS) entry which is preliminary data.</text>
</comment>
<reference evidence="5" key="1">
    <citation type="journal article" date="2018" name="Genome Announc.">
        <title>Draft Genome Sequence of the Nitrogen-Fixing and Hormogonia-Inducing Cyanobacterium Nostoc cycadae Strain WK-1, Isolated from the Coralloid Roots of Cycas revoluta.</title>
        <authorList>
            <person name="Kanesaki Y."/>
            <person name="Hirose M."/>
            <person name="Hirose Y."/>
            <person name="Fujisawa T."/>
            <person name="Nakamura Y."/>
            <person name="Watanabe S."/>
            <person name="Matsunaga S."/>
            <person name="Uchida H."/>
            <person name="Murakami A."/>
        </authorList>
    </citation>
    <scope>NUCLEOTIDE SEQUENCE [LARGE SCALE GENOMIC DNA]</scope>
    <source>
        <strain evidence="5">WK-1</strain>
    </source>
</reference>
<keyword evidence="3" id="KW-0472">Membrane</keyword>